<sequence>MQQENLNSLELDAVTSTLGQRGLLLTRERGLQLTPAGLDVAHYLLTEFIGTLEARQHLRA</sequence>
<evidence type="ECO:0008006" key="3">
    <source>
        <dbReference type="Google" id="ProtNLM"/>
    </source>
</evidence>
<geneLocation type="plasmid" evidence="1 2">
    <name>pDEIPE01</name>
</geneLocation>
<name>L0A6J7_DEIPD</name>
<proteinExistence type="predicted"/>
<dbReference type="Proteomes" id="UP000010467">
    <property type="component" value="Plasmid pDEIPE01"/>
</dbReference>
<keyword evidence="1" id="KW-0614">Plasmid</keyword>
<gene>
    <name evidence="1" type="ordered locus">Deipe_4141</name>
</gene>
<reference evidence="2" key="1">
    <citation type="submission" date="2012-03" db="EMBL/GenBank/DDBJ databases">
        <title>Complete sequence of plasmid 1 of Deinococcus peraridilitoris DSM 19664.</title>
        <authorList>
            <person name="Lucas S."/>
            <person name="Copeland A."/>
            <person name="Lapidus A."/>
            <person name="Glavina del Rio T."/>
            <person name="Dalin E."/>
            <person name="Tice H."/>
            <person name="Bruce D."/>
            <person name="Goodwin L."/>
            <person name="Pitluck S."/>
            <person name="Peters L."/>
            <person name="Mikhailova N."/>
            <person name="Lu M."/>
            <person name="Kyrpides N."/>
            <person name="Mavromatis K."/>
            <person name="Ivanova N."/>
            <person name="Brettin T."/>
            <person name="Detter J.C."/>
            <person name="Han C."/>
            <person name="Larimer F."/>
            <person name="Land M."/>
            <person name="Hauser L."/>
            <person name="Markowitz V."/>
            <person name="Cheng J.-F."/>
            <person name="Hugenholtz P."/>
            <person name="Woyke T."/>
            <person name="Wu D."/>
            <person name="Pukall R."/>
            <person name="Steenblock K."/>
            <person name="Brambilla E."/>
            <person name="Klenk H.-P."/>
            <person name="Eisen J.A."/>
        </authorList>
    </citation>
    <scope>NUCLEOTIDE SEQUENCE [LARGE SCALE GENOMIC DNA]</scope>
    <source>
        <strain evidence="2">DSM 19664 / LMG 22246 / CIP 109416 / KR-200</strain>
        <plasmid evidence="2">Plasmid pDEIPE01</plasmid>
    </source>
</reference>
<keyword evidence="2" id="KW-1185">Reference proteome</keyword>
<accession>L0A6J7</accession>
<protein>
    <recommendedName>
        <fullName evidence="3">Transcriptional regulator</fullName>
    </recommendedName>
</protein>
<evidence type="ECO:0000313" key="1">
    <source>
        <dbReference type="EMBL" id="AFZ69508.1"/>
    </source>
</evidence>
<dbReference type="EMBL" id="CP003383">
    <property type="protein sequence ID" value="AFZ69508.1"/>
    <property type="molecule type" value="Genomic_DNA"/>
</dbReference>
<evidence type="ECO:0000313" key="2">
    <source>
        <dbReference type="Proteomes" id="UP000010467"/>
    </source>
</evidence>
<organism evidence="1 2">
    <name type="scientific">Deinococcus peraridilitoris (strain DSM 19664 / LMG 22246 / CIP 109416 / KR-200)</name>
    <dbReference type="NCBI Taxonomy" id="937777"/>
    <lineage>
        <taxon>Bacteria</taxon>
        <taxon>Thermotogati</taxon>
        <taxon>Deinococcota</taxon>
        <taxon>Deinococci</taxon>
        <taxon>Deinococcales</taxon>
        <taxon>Deinococcaceae</taxon>
        <taxon>Deinococcus</taxon>
    </lineage>
</organism>
<dbReference type="KEGG" id="dpd:Deipe_4141"/>
<dbReference type="HOGENOM" id="CLU_2933746_0_0_0"/>
<dbReference type="AlphaFoldDB" id="L0A6J7"/>